<dbReference type="PROSITE" id="PS00166">
    <property type="entry name" value="ENOYL_COA_HYDRATASE"/>
    <property type="match status" value="1"/>
</dbReference>
<accession>A0ABP9LA85</accession>
<dbReference type="InterPro" id="IPR018376">
    <property type="entry name" value="Enoyl-CoA_hyd/isom_CS"/>
</dbReference>
<gene>
    <name evidence="2" type="ORF">GCM10025759_15160</name>
</gene>
<dbReference type="InterPro" id="IPR029045">
    <property type="entry name" value="ClpP/crotonase-like_dom_sf"/>
</dbReference>
<name>A0ABP9LA85_9GAMM</name>
<dbReference type="PANTHER" id="PTHR43459">
    <property type="entry name" value="ENOYL-COA HYDRATASE"/>
    <property type="match status" value="1"/>
</dbReference>
<sequence>MREQIRVTQPAPGYWRAEFSNPPINLIDLDTITQLSDLISSLEQDPSVKVVVFASADPDFFMAHYDVLIDKARTAAMPLGPTGMHPWLDVLVRISRVPVVTIAAIRGRARGAGSEFVLACDMRFASAEKAFLGQFEVGVGAVPGGNPMVRLAGLAGRGRALEVILGADDFRGDLAERYGYVNRALPDDELDAFVDAFARRIAGFEKEALVAAKRLVDETSLPDDALFPPALDEFFRSVARPETKARMSRLLAAGLQTRSEVELDLGRHVAQPTEARTD</sequence>
<dbReference type="EMBL" id="BAABKY010000002">
    <property type="protein sequence ID" value="GAA5073703.1"/>
    <property type="molecule type" value="Genomic_DNA"/>
</dbReference>
<evidence type="ECO:0000256" key="1">
    <source>
        <dbReference type="RuleBase" id="RU003707"/>
    </source>
</evidence>
<dbReference type="Gene3D" id="3.90.226.10">
    <property type="entry name" value="2-enoyl-CoA Hydratase, Chain A, domain 1"/>
    <property type="match status" value="1"/>
</dbReference>
<dbReference type="CDD" id="cd06558">
    <property type="entry name" value="crotonase-like"/>
    <property type="match status" value="1"/>
</dbReference>
<dbReference type="Pfam" id="PF00378">
    <property type="entry name" value="ECH_1"/>
    <property type="match status" value="1"/>
</dbReference>
<dbReference type="PANTHER" id="PTHR43459:SF1">
    <property type="entry name" value="EG:BACN32G11.4 PROTEIN"/>
    <property type="match status" value="1"/>
</dbReference>
<dbReference type="SUPFAM" id="SSF52096">
    <property type="entry name" value="ClpP/crotonase"/>
    <property type="match status" value="1"/>
</dbReference>
<dbReference type="Proteomes" id="UP001501083">
    <property type="component" value="Unassembled WGS sequence"/>
</dbReference>
<evidence type="ECO:0000313" key="2">
    <source>
        <dbReference type="EMBL" id="GAA5073703.1"/>
    </source>
</evidence>
<protein>
    <submittedName>
        <fullName evidence="2">Enoyl-CoA hydratase/isomerase family protein</fullName>
    </submittedName>
</protein>
<keyword evidence="3" id="KW-1185">Reference proteome</keyword>
<dbReference type="InterPro" id="IPR001753">
    <property type="entry name" value="Enoyl-CoA_hydra/iso"/>
</dbReference>
<evidence type="ECO:0000313" key="3">
    <source>
        <dbReference type="Proteomes" id="UP001501083"/>
    </source>
</evidence>
<proteinExistence type="inferred from homology"/>
<comment type="similarity">
    <text evidence="1">Belongs to the enoyl-CoA hydratase/isomerase family.</text>
</comment>
<reference evidence="3" key="1">
    <citation type="journal article" date="2019" name="Int. J. Syst. Evol. Microbiol.">
        <title>The Global Catalogue of Microorganisms (GCM) 10K type strain sequencing project: providing services to taxonomists for standard genome sequencing and annotation.</title>
        <authorList>
            <consortium name="The Broad Institute Genomics Platform"/>
            <consortium name="The Broad Institute Genome Sequencing Center for Infectious Disease"/>
            <person name="Wu L."/>
            <person name="Ma J."/>
        </authorList>
    </citation>
    <scope>NUCLEOTIDE SEQUENCE [LARGE SCALE GENOMIC DNA]</scope>
    <source>
        <strain evidence="3">JCM 19212</strain>
    </source>
</reference>
<dbReference type="RefSeq" id="WP_158986448.1">
    <property type="nucleotide sequence ID" value="NZ_BAABKY010000002.1"/>
</dbReference>
<organism evidence="2 3">
    <name type="scientific">Lysobacter panacisoli</name>
    <dbReference type="NCBI Taxonomy" id="1255263"/>
    <lineage>
        <taxon>Bacteria</taxon>
        <taxon>Pseudomonadati</taxon>
        <taxon>Pseudomonadota</taxon>
        <taxon>Gammaproteobacteria</taxon>
        <taxon>Lysobacterales</taxon>
        <taxon>Lysobacteraceae</taxon>
        <taxon>Lysobacter</taxon>
    </lineage>
</organism>
<comment type="caution">
    <text evidence="2">The sequence shown here is derived from an EMBL/GenBank/DDBJ whole genome shotgun (WGS) entry which is preliminary data.</text>
</comment>